<organism evidence="2 3">
    <name type="scientific">Methanosalsum zhilinae (strain DSM 4017 / NBRC 107636 / OCM 62 / WeN5)</name>
    <name type="common">Methanohalophilus zhilinae</name>
    <dbReference type="NCBI Taxonomy" id="679901"/>
    <lineage>
        <taxon>Archaea</taxon>
        <taxon>Methanobacteriati</taxon>
        <taxon>Methanobacteriota</taxon>
        <taxon>Stenosarchaea group</taxon>
        <taxon>Methanomicrobia</taxon>
        <taxon>Methanosarcinales</taxon>
        <taxon>Methanosarcinaceae</taxon>
        <taxon>Methanosalsum</taxon>
    </lineage>
</organism>
<dbReference type="InterPro" id="IPR034139">
    <property type="entry name" value="TOPRIM_OLD"/>
</dbReference>
<keyword evidence="2" id="KW-0540">Nuclease</keyword>
<reference evidence="2 3" key="1">
    <citation type="submission" date="2010-07" db="EMBL/GenBank/DDBJ databases">
        <title>The complete genome of Methanosalsum zhilinae DSM 4017.</title>
        <authorList>
            <consortium name="US DOE Joint Genome Institute (JGI-PGF)"/>
            <person name="Lucas S."/>
            <person name="Copeland A."/>
            <person name="Lapidus A."/>
            <person name="Glavina del Rio T."/>
            <person name="Dalin E."/>
            <person name="Tice H."/>
            <person name="Bruce D."/>
            <person name="Goodwin L."/>
            <person name="Pitluck S."/>
            <person name="Kyrpides N."/>
            <person name="Mavromatis K."/>
            <person name="Ovchinnikova G."/>
            <person name="Daligault H."/>
            <person name="Detter J.C."/>
            <person name="Han C."/>
            <person name="Tapia R."/>
            <person name="Larimer F."/>
            <person name="Land M."/>
            <person name="Hauser L."/>
            <person name="Markowitz V."/>
            <person name="Cheng J.-F."/>
            <person name="Hugenholtz P."/>
            <person name="Woyke T."/>
            <person name="Wu D."/>
            <person name="Spring S."/>
            <person name="Schueler E."/>
            <person name="Brambilla E."/>
            <person name="Klenk H.-P."/>
            <person name="Eisen J.A."/>
        </authorList>
    </citation>
    <scope>NUCLEOTIDE SEQUENCE [LARGE SCALE GENOMIC DNA]</scope>
    <source>
        <strain evidence="3">DSM 4017 / NBRC 107636 / OCM 62 / WeN5</strain>
    </source>
</reference>
<feature type="domain" description="OLD protein-like TOPRIM" evidence="1">
    <location>
        <begin position="386"/>
        <end position="451"/>
    </location>
</feature>
<dbReference type="RefSeq" id="WP_013898591.1">
    <property type="nucleotide sequence ID" value="NC_015676.1"/>
</dbReference>
<dbReference type="AlphaFoldDB" id="F7XN40"/>
<gene>
    <name evidence="2" type="ordered locus">Mzhil_1300</name>
</gene>
<dbReference type="KEGG" id="mzh:Mzhil_1300"/>
<keyword evidence="2" id="KW-0255">Endonuclease</keyword>
<dbReference type="Gene3D" id="3.40.50.300">
    <property type="entry name" value="P-loop containing nucleotide triphosphate hydrolases"/>
    <property type="match status" value="1"/>
</dbReference>
<dbReference type="Pfam" id="PF20469">
    <property type="entry name" value="OLD-like_TOPRIM"/>
    <property type="match status" value="1"/>
</dbReference>
<sequence length="605" mass="68651">MFLTKVQIENFRGVSSLEIEFDHDITVLIGENNSGKTSVLEALRIGMDLIKSDRTFNFSEYDFYRDNEIKKKEQFLPINLTFTFEETEEHQWNDKIVQSLNEVIVGDDYSKIKLRISGWFDEEDGELKQSYCFLDDAGNEMVGKQSFLKEIRKLRPFYYLSALRDAKEEFRSQATFWSAFLKSKSLNDDTRIELESELEEVNKKIVGSHLSFQDVVTEVKQLSTLISVGDANNVSIDPKPADFYKTIRYTDVNIPTVTNTKVPIYNHGEGTQSLCVLLLFSAYLKTRIKVDVNRLAEPIIAIEEPEAHLHPNAIRAIWPILGNLPGQKIIATHSGDILSEVPVENLRRMNRMSNVCECNIIQKDCLTPEELRKFNHQVRRNRGELLFAKKWLLVEGETDVSVVSECAQILEIDIHQCGLRIVEYSQAGGPGLFIKVADSLGIDWHLLADNDQAGDKYIRSAKNLLNGRDESTYITKLSESNMDVLLCVAGYGDPYLDGISTNTTTYPTATWEQVLEEIKETFPEKPGQALNVARKLEDRSNPEITAEEETPEYWNQVYACLKRHFSKPAASLNAIMLIKDRGADGVPEEIKQILEKVNGISGGAQ</sequence>
<dbReference type="PANTHER" id="PTHR43581">
    <property type="entry name" value="ATP/GTP PHOSPHATASE"/>
    <property type="match status" value="1"/>
</dbReference>
<dbReference type="EMBL" id="CP002101">
    <property type="protein sequence ID" value="AEH61154.1"/>
    <property type="molecule type" value="Genomic_DNA"/>
</dbReference>
<dbReference type="SUPFAM" id="SSF52540">
    <property type="entry name" value="P-loop containing nucleoside triphosphate hydrolases"/>
    <property type="match status" value="1"/>
</dbReference>
<dbReference type="InterPro" id="IPR022602">
    <property type="entry name" value="DUF2813"/>
</dbReference>
<protein>
    <submittedName>
        <fullName evidence="2">ATP-dependent endonuclease of the OLD family</fullName>
    </submittedName>
</protein>
<keyword evidence="2" id="KW-0378">Hydrolase</keyword>
<dbReference type="GO" id="GO:0004519">
    <property type="term" value="F:endonuclease activity"/>
    <property type="evidence" value="ECO:0007669"/>
    <property type="project" value="UniProtKB-KW"/>
</dbReference>
<name>F7XN40_METZD</name>
<dbReference type="PANTHER" id="PTHR43581:SF4">
    <property type="entry name" value="ATP_GTP PHOSPHATASE"/>
    <property type="match status" value="1"/>
</dbReference>
<accession>F7XN40</accession>
<dbReference type="HOGENOM" id="CLU_034845_0_0_2"/>
<dbReference type="STRING" id="679901.Mzhil_1300"/>
<dbReference type="OrthoDB" id="25344at2157"/>
<dbReference type="InterPro" id="IPR027417">
    <property type="entry name" value="P-loop_NTPase"/>
</dbReference>
<keyword evidence="3" id="KW-1185">Reference proteome</keyword>
<dbReference type="Pfam" id="PF11398">
    <property type="entry name" value="DUF2813"/>
    <property type="match status" value="1"/>
</dbReference>
<proteinExistence type="predicted"/>
<evidence type="ECO:0000259" key="1">
    <source>
        <dbReference type="Pfam" id="PF20469"/>
    </source>
</evidence>
<evidence type="ECO:0000313" key="2">
    <source>
        <dbReference type="EMBL" id="AEH61154.1"/>
    </source>
</evidence>
<dbReference type="CDD" id="cd01026">
    <property type="entry name" value="TOPRIM_OLD"/>
    <property type="match status" value="1"/>
</dbReference>
<dbReference type="GeneID" id="10822936"/>
<evidence type="ECO:0000313" key="3">
    <source>
        <dbReference type="Proteomes" id="UP000006622"/>
    </source>
</evidence>
<dbReference type="InterPro" id="IPR051396">
    <property type="entry name" value="Bact_Antivir_Def_Nuclease"/>
</dbReference>
<dbReference type="Proteomes" id="UP000006622">
    <property type="component" value="Chromosome"/>
</dbReference>